<gene>
    <name evidence="1" type="ordered locus">EBL_c36270</name>
</gene>
<name>I2BDS4_SHIBC</name>
<accession>I2BDS4</accession>
<dbReference type="EMBL" id="CP001560">
    <property type="protein sequence ID" value="AFJ48678.1"/>
    <property type="molecule type" value="Genomic_DNA"/>
</dbReference>
<dbReference type="AlphaFoldDB" id="I2BDS4"/>
<evidence type="ECO:0000313" key="2">
    <source>
        <dbReference type="Proteomes" id="UP000001955"/>
    </source>
</evidence>
<protein>
    <submittedName>
        <fullName evidence="1">Uncharacterized protein</fullName>
    </submittedName>
</protein>
<dbReference type="KEGG" id="ebt:EBL_c36270"/>
<evidence type="ECO:0000313" key="1">
    <source>
        <dbReference type="EMBL" id="AFJ48678.1"/>
    </source>
</evidence>
<reference evidence="1 2" key="1">
    <citation type="journal article" date="2012" name="J. Bacteriol.">
        <title>Complete genome sequence of the B12-producing Shimwellia blattae strain DSM 4481, isolated from a cockroach.</title>
        <authorList>
            <person name="Brzuszkiewicz E."/>
            <person name="Waschkowitz T."/>
            <person name="Wiezer A."/>
            <person name="Daniel R."/>
        </authorList>
    </citation>
    <scope>NUCLEOTIDE SEQUENCE [LARGE SCALE GENOMIC DNA]</scope>
    <source>
        <strain evidence="2">ATCC 29907 / DSM 4481 / JCM 1650 / NBRC 105725 / CDC 9005-74</strain>
    </source>
</reference>
<keyword evidence="2" id="KW-1185">Reference proteome</keyword>
<proteinExistence type="predicted"/>
<dbReference type="Proteomes" id="UP000001955">
    <property type="component" value="Chromosome"/>
</dbReference>
<sequence length="53" mass="5762">MAVPLNISVQDNSAENSGFSVKTRCGVKKSRALYINSPRLSGFFSRLAGFNQP</sequence>
<organism evidence="1 2">
    <name type="scientific">Shimwellia blattae (strain ATCC 29907 / DSM 4481 / JCM 1650 / NBRC 105725 / CDC 9005-74)</name>
    <name type="common">Escherichia blattae</name>
    <dbReference type="NCBI Taxonomy" id="630626"/>
    <lineage>
        <taxon>Bacteria</taxon>
        <taxon>Pseudomonadati</taxon>
        <taxon>Pseudomonadota</taxon>
        <taxon>Gammaproteobacteria</taxon>
        <taxon>Enterobacterales</taxon>
        <taxon>Enterobacteriaceae</taxon>
        <taxon>Shimwellia</taxon>
    </lineage>
</organism>
<dbReference type="HOGENOM" id="CLU_3066161_0_0_6"/>